<reference evidence="1" key="1">
    <citation type="submission" date="2018-06" db="EMBL/GenBank/DDBJ databases">
        <authorList>
            <person name="Zhirakovskaya E."/>
        </authorList>
    </citation>
    <scope>NUCLEOTIDE SEQUENCE</scope>
</reference>
<protein>
    <submittedName>
        <fullName evidence="1">Uncharacterized protein</fullName>
    </submittedName>
</protein>
<accession>A0A3B0U7E5</accession>
<organism evidence="1">
    <name type="scientific">hydrothermal vent metagenome</name>
    <dbReference type="NCBI Taxonomy" id="652676"/>
    <lineage>
        <taxon>unclassified sequences</taxon>
        <taxon>metagenomes</taxon>
        <taxon>ecological metagenomes</taxon>
    </lineage>
</organism>
<gene>
    <name evidence="1" type="ORF">MNBD_BACTEROID01-87</name>
</gene>
<dbReference type="EMBL" id="UOEP01000229">
    <property type="protein sequence ID" value="VAW24960.1"/>
    <property type="molecule type" value="Genomic_DNA"/>
</dbReference>
<proteinExistence type="predicted"/>
<evidence type="ECO:0000313" key="1">
    <source>
        <dbReference type="EMBL" id="VAW24960.1"/>
    </source>
</evidence>
<dbReference type="AlphaFoldDB" id="A0A3B0U7E5"/>
<name>A0A3B0U7E5_9ZZZZ</name>
<sequence>MAYSMADFYIIVIQYIAKHGCKITGSVMKDVIIINFPIFVL</sequence>